<dbReference type="EMBL" id="JACRTE010000004">
    <property type="protein sequence ID" value="MBC8596104.1"/>
    <property type="molecule type" value="Genomic_DNA"/>
</dbReference>
<dbReference type="RefSeq" id="WP_262431655.1">
    <property type="nucleotide sequence ID" value="NZ_JACRTE010000004.1"/>
</dbReference>
<feature type="binding site" evidence="7">
    <location>
        <position position="22"/>
    </location>
    <ligand>
        <name>3-phosphoshikimate</name>
        <dbReference type="ChEBI" id="CHEBI:145989"/>
    </ligand>
</feature>
<feature type="binding site" evidence="7">
    <location>
        <position position="376"/>
    </location>
    <ligand>
        <name>phosphoenolpyruvate</name>
        <dbReference type="ChEBI" id="CHEBI:58702"/>
    </ligand>
</feature>
<dbReference type="Pfam" id="PF00275">
    <property type="entry name" value="EPSP_synthase"/>
    <property type="match status" value="1"/>
</dbReference>
<dbReference type="PANTHER" id="PTHR21090">
    <property type="entry name" value="AROM/DEHYDROQUINATE SYNTHASE"/>
    <property type="match status" value="1"/>
</dbReference>
<feature type="binding site" evidence="7">
    <location>
        <position position="188"/>
    </location>
    <ligand>
        <name>3-phosphoshikimate</name>
        <dbReference type="ChEBI" id="CHEBI:145989"/>
    </ligand>
</feature>
<keyword evidence="10" id="KW-1185">Reference proteome</keyword>
<dbReference type="EC" id="2.5.1.19" evidence="7"/>
<comment type="subunit">
    <text evidence="7">Monomer.</text>
</comment>
<evidence type="ECO:0000259" key="8">
    <source>
        <dbReference type="Pfam" id="PF00275"/>
    </source>
</evidence>
<feature type="binding site" evidence="7">
    <location>
        <position position="27"/>
    </location>
    <ligand>
        <name>3-phosphoshikimate</name>
        <dbReference type="ChEBI" id="CHEBI:145989"/>
    </ligand>
</feature>
<keyword evidence="3 7" id="KW-0028">Amino-acid biosynthesis</keyword>
<comment type="similarity">
    <text evidence="2 7">Belongs to the EPSP synthase family.</text>
</comment>
<dbReference type="GO" id="GO:0009073">
    <property type="term" value="P:aromatic amino acid family biosynthetic process"/>
    <property type="evidence" value="ECO:0007669"/>
    <property type="project" value="UniProtKB-KW"/>
</dbReference>
<dbReference type="NCBIfam" id="TIGR01356">
    <property type="entry name" value="aroA"/>
    <property type="match status" value="1"/>
</dbReference>
<evidence type="ECO:0000256" key="4">
    <source>
        <dbReference type="ARBA" id="ARBA00022679"/>
    </source>
</evidence>
<dbReference type="Gene3D" id="3.65.10.10">
    <property type="entry name" value="Enolpyruvate transferase domain"/>
    <property type="match status" value="2"/>
</dbReference>
<comment type="subcellular location">
    <subcellularLocation>
        <location evidence="7">Cytoplasm</location>
    </subcellularLocation>
</comment>
<comment type="catalytic activity">
    <reaction evidence="6">
        <text>3-phosphoshikimate + phosphoenolpyruvate = 5-O-(1-carboxyvinyl)-3-phosphoshikimate + phosphate</text>
        <dbReference type="Rhea" id="RHEA:21256"/>
        <dbReference type="ChEBI" id="CHEBI:43474"/>
        <dbReference type="ChEBI" id="CHEBI:57701"/>
        <dbReference type="ChEBI" id="CHEBI:58702"/>
        <dbReference type="ChEBI" id="CHEBI:145989"/>
        <dbReference type="EC" id="2.5.1.19"/>
    </reaction>
    <physiologicalReaction direction="left-to-right" evidence="6">
        <dbReference type="Rhea" id="RHEA:21257"/>
    </physiologicalReaction>
</comment>
<feature type="binding site" evidence="7">
    <location>
        <position position="334"/>
    </location>
    <ligand>
        <name>phosphoenolpyruvate</name>
        <dbReference type="ChEBI" id="CHEBI:58702"/>
    </ligand>
</feature>
<dbReference type="CDD" id="cd01556">
    <property type="entry name" value="EPSP_synthase"/>
    <property type="match status" value="1"/>
</dbReference>
<name>A0A926FCT2_9FIRM</name>
<dbReference type="GO" id="GO:0009423">
    <property type="term" value="P:chorismate biosynthetic process"/>
    <property type="evidence" value="ECO:0007669"/>
    <property type="project" value="UniProtKB-UniRule"/>
</dbReference>
<dbReference type="InterPro" id="IPR006264">
    <property type="entry name" value="EPSP_synthase"/>
</dbReference>
<feature type="binding site" evidence="7">
    <location>
        <position position="330"/>
    </location>
    <ligand>
        <name>3-phosphoshikimate</name>
        <dbReference type="ChEBI" id="CHEBI:145989"/>
    </ligand>
</feature>
<keyword evidence="4 7" id="KW-0808">Transferase</keyword>
<keyword evidence="5 7" id="KW-0057">Aromatic amino acid biosynthesis</keyword>
<dbReference type="GO" id="GO:0003866">
    <property type="term" value="F:3-phosphoshikimate 1-carboxyvinyltransferase activity"/>
    <property type="evidence" value="ECO:0007669"/>
    <property type="project" value="UniProtKB-UniRule"/>
</dbReference>
<evidence type="ECO:0000256" key="1">
    <source>
        <dbReference type="ARBA" id="ARBA00004811"/>
    </source>
</evidence>
<dbReference type="PANTHER" id="PTHR21090:SF5">
    <property type="entry name" value="PENTAFUNCTIONAL AROM POLYPEPTIDE"/>
    <property type="match status" value="1"/>
</dbReference>
<feature type="binding site" evidence="7">
    <location>
        <position position="161"/>
    </location>
    <ligand>
        <name>3-phosphoshikimate</name>
        <dbReference type="ChEBI" id="CHEBI:145989"/>
    </ligand>
</feature>
<feature type="binding site" evidence="7">
    <location>
        <position position="160"/>
    </location>
    <ligand>
        <name>3-phosphoshikimate</name>
        <dbReference type="ChEBI" id="CHEBI:145989"/>
    </ligand>
</feature>
<comment type="caution">
    <text evidence="9">The sequence shown here is derived from an EMBL/GenBank/DDBJ whole genome shotgun (WGS) entry which is preliminary data.</text>
</comment>
<protein>
    <recommendedName>
        <fullName evidence="7">3-phosphoshikimate 1-carboxyvinyltransferase</fullName>
        <ecNumber evidence="7">2.5.1.19</ecNumber>
    </recommendedName>
    <alternativeName>
        <fullName evidence="7">5-enolpyruvylshikimate-3-phosphate synthase</fullName>
        <shortName evidence="7">EPSP synthase</shortName>
        <shortName evidence="7">EPSPS</shortName>
    </alternativeName>
</protein>
<evidence type="ECO:0000313" key="9">
    <source>
        <dbReference type="EMBL" id="MBC8596104.1"/>
    </source>
</evidence>
<comment type="function">
    <text evidence="7">Catalyzes the transfer of the enolpyruvyl moiety of phosphoenolpyruvate (PEP) to the 5-hydroxyl of shikimate-3-phosphate (S3P) to produce enolpyruvyl shikimate-3-phosphate and inorganic phosphate.</text>
</comment>
<proteinExistence type="inferred from homology"/>
<feature type="binding site" evidence="7">
    <location>
        <position position="22"/>
    </location>
    <ligand>
        <name>phosphoenolpyruvate</name>
        <dbReference type="ChEBI" id="CHEBI:58702"/>
    </ligand>
</feature>
<feature type="binding site" evidence="7">
    <location>
        <position position="162"/>
    </location>
    <ligand>
        <name>phosphoenolpyruvate</name>
        <dbReference type="ChEBI" id="CHEBI:58702"/>
    </ligand>
</feature>
<evidence type="ECO:0000256" key="5">
    <source>
        <dbReference type="ARBA" id="ARBA00023141"/>
    </source>
</evidence>
<dbReference type="HAMAP" id="MF_00210">
    <property type="entry name" value="EPSP_synth"/>
    <property type="match status" value="1"/>
</dbReference>
<organism evidence="9 10">
    <name type="scientific">Qingrenia yutianensis</name>
    <dbReference type="NCBI Taxonomy" id="2763676"/>
    <lineage>
        <taxon>Bacteria</taxon>
        <taxon>Bacillati</taxon>
        <taxon>Bacillota</taxon>
        <taxon>Clostridia</taxon>
        <taxon>Eubacteriales</taxon>
        <taxon>Oscillospiraceae</taxon>
        <taxon>Qingrenia</taxon>
    </lineage>
</organism>
<feature type="domain" description="Enolpyruvate transferase" evidence="8">
    <location>
        <begin position="8"/>
        <end position="409"/>
    </location>
</feature>
<dbReference type="SUPFAM" id="SSF55205">
    <property type="entry name" value="EPT/RTPC-like"/>
    <property type="match status" value="1"/>
</dbReference>
<comment type="pathway">
    <text evidence="1 7">Metabolic intermediate biosynthesis; chorismate biosynthesis; chorismate from D-erythrose 4-phosphate and phosphoenolpyruvate: step 6/7.</text>
</comment>
<evidence type="ECO:0000256" key="2">
    <source>
        <dbReference type="ARBA" id="ARBA00009948"/>
    </source>
</evidence>
<dbReference type="GO" id="GO:0008652">
    <property type="term" value="P:amino acid biosynthetic process"/>
    <property type="evidence" value="ECO:0007669"/>
    <property type="project" value="UniProtKB-KW"/>
</dbReference>
<keyword evidence="7" id="KW-0963">Cytoplasm</keyword>
<feature type="active site" description="Proton acceptor" evidence="7">
    <location>
        <position position="303"/>
    </location>
</feature>
<feature type="binding site" evidence="7">
    <location>
        <position position="118"/>
    </location>
    <ligand>
        <name>phosphoenolpyruvate</name>
        <dbReference type="ChEBI" id="CHEBI:58702"/>
    </ligand>
</feature>
<evidence type="ECO:0000256" key="7">
    <source>
        <dbReference type="HAMAP-Rule" id="MF_00210"/>
    </source>
</evidence>
<sequence length="420" mass="46193">MEKLILSGKKDFKKRISAPPSKSYSHRMILSAALSDGISRIDNLLYSKDVTATLDFAEKCGASVFRGENFAEIKGGKSPETADIFCSESASTLRFVIPILAAKNIKAHITGAGRLMHRPLDVYTEIFDKKGILYDYKTGEYFDVKSKLPSGIYDVRGDVSSQFVTGLLYALALTHGDSEINITTPLLSKPYIGITLDVLKMSGIEIENDNYKTFKIKKNQKFMPINVSVPGDFSQCCPFVAAGLFGGKVEMLNLDIKSLQGDKKIIEYCKELGGKITVYESKITAEKSCLKSGKTFDVSDCPDIAPVFAVICAHADGETVLTGTNRLKIKECDREQAIVTTLNKLGAKCVSGDNFIKINGVKTFNGGEFDSFNDHRTAMALCAASLCTDGKITVSNPMCIEKSYPNFYDDYKDFTYQTRC</sequence>
<feature type="binding site" evidence="7">
    <location>
        <position position="162"/>
    </location>
    <ligand>
        <name>3-phosphoshikimate</name>
        <dbReference type="ChEBI" id="CHEBI:145989"/>
    </ligand>
</feature>
<reference evidence="9" key="1">
    <citation type="submission" date="2020-08" db="EMBL/GenBank/DDBJ databases">
        <title>Genome public.</title>
        <authorList>
            <person name="Liu C."/>
            <person name="Sun Q."/>
        </authorList>
    </citation>
    <scope>NUCLEOTIDE SEQUENCE</scope>
    <source>
        <strain evidence="9">NSJ-50</strain>
    </source>
</reference>
<dbReference type="InterPro" id="IPR013792">
    <property type="entry name" value="RNA3'P_cycl/enolpyr_Trfase_a/b"/>
</dbReference>
<dbReference type="InterPro" id="IPR001986">
    <property type="entry name" value="Enolpyruvate_Tfrase_dom"/>
</dbReference>
<dbReference type="AlphaFoldDB" id="A0A926FCT2"/>
<evidence type="ECO:0000256" key="3">
    <source>
        <dbReference type="ARBA" id="ARBA00022605"/>
    </source>
</evidence>
<accession>A0A926FCT2</accession>
<feature type="binding site" evidence="7">
    <location>
        <position position="402"/>
    </location>
    <ligand>
        <name>phosphoenolpyruvate</name>
        <dbReference type="ChEBI" id="CHEBI:58702"/>
    </ligand>
</feature>
<dbReference type="GO" id="GO:0005737">
    <property type="term" value="C:cytoplasm"/>
    <property type="evidence" value="ECO:0007669"/>
    <property type="project" value="UniProtKB-SubCell"/>
</dbReference>
<evidence type="ECO:0000313" key="10">
    <source>
        <dbReference type="Proteomes" id="UP000647416"/>
    </source>
</evidence>
<gene>
    <name evidence="7 9" type="primary">aroA</name>
    <name evidence="9" type="ORF">H8706_04380</name>
</gene>
<evidence type="ECO:0000256" key="6">
    <source>
        <dbReference type="ARBA" id="ARBA00044633"/>
    </source>
</evidence>
<feature type="binding site" evidence="7">
    <location>
        <position position="23"/>
    </location>
    <ligand>
        <name>3-phosphoshikimate</name>
        <dbReference type="ChEBI" id="CHEBI:145989"/>
    </ligand>
</feature>
<dbReference type="Proteomes" id="UP000647416">
    <property type="component" value="Unassembled WGS sequence"/>
</dbReference>
<feature type="binding site" evidence="7">
    <location>
        <position position="303"/>
    </location>
    <ligand>
        <name>3-phosphoshikimate</name>
        <dbReference type="ChEBI" id="CHEBI:145989"/>
    </ligand>
</feature>
<comment type="caution">
    <text evidence="7">Lacks conserved residue(s) required for the propagation of feature annotation.</text>
</comment>
<dbReference type="PIRSF" id="PIRSF000505">
    <property type="entry name" value="EPSPS"/>
    <property type="match status" value="1"/>
</dbReference>
<dbReference type="InterPro" id="IPR036968">
    <property type="entry name" value="Enolpyruvate_Tfrase_sf"/>
</dbReference>